<keyword evidence="2" id="KW-1185">Reference proteome</keyword>
<dbReference type="EMBL" id="JBHUKR010000007">
    <property type="protein sequence ID" value="MFD2417486.1"/>
    <property type="molecule type" value="Genomic_DNA"/>
</dbReference>
<comment type="caution">
    <text evidence="1">The sequence shown here is derived from an EMBL/GenBank/DDBJ whole genome shotgun (WGS) entry which is preliminary data.</text>
</comment>
<reference evidence="2" key="1">
    <citation type="journal article" date="2019" name="Int. J. Syst. Evol. Microbiol.">
        <title>The Global Catalogue of Microorganisms (GCM) 10K type strain sequencing project: providing services to taxonomists for standard genome sequencing and annotation.</title>
        <authorList>
            <consortium name="The Broad Institute Genomics Platform"/>
            <consortium name="The Broad Institute Genome Sequencing Center for Infectious Disease"/>
            <person name="Wu L."/>
            <person name="Ma J."/>
        </authorList>
    </citation>
    <scope>NUCLEOTIDE SEQUENCE [LARGE SCALE GENOMIC DNA]</scope>
    <source>
        <strain evidence="2">CGMCC 4.7645</strain>
    </source>
</reference>
<sequence>MVITVSPQPVGIIPPLPVKNLFRGRHGGGDPFHDRLFRSTPGAEKRSAKFRVVTVSGRRKSSL</sequence>
<dbReference type="Proteomes" id="UP001597417">
    <property type="component" value="Unassembled WGS sequence"/>
</dbReference>
<evidence type="ECO:0000313" key="2">
    <source>
        <dbReference type="Proteomes" id="UP001597417"/>
    </source>
</evidence>
<dbReference type="RefSeq" id="WP_378265286.1">
    <property type="nucleotide sequence ID" value="NZ_JBHUKR010000007.1"/>
</dbReference>
<name>A0ABW5FXL9_9PSEU</name>
<organism evidence="1 2">
    <name type="scientific">Amycolatopsis pigmentata</name>
    <dbReference type="NCBI Taxonomy" id="450801"/>
    <lineage>
        <taxon>Bacteria</taxon>
        <taxon>Bacillati</taxon>
        <taxon>Actinomycetota</taxon>
        <taxon>Actinomycetes</taxon>
        <taxon>Pseudonocardiales</taxon>
        <taxon>Pseudonocardiaceae</taxon>
        <taxon>Amycolatopsis</taxon>
    </lineage>
</organism>
<accession>A0ABW5FXL9</accession>
<gene>
    <name evidence="1" type="ORF">ACFSXZ_14235</name>
</gene>
<proteinExistence type="predicted"/>
<protein>
    <submittedName>
        <fullName evidence="1">Uncharacterized protein</fullName>
    </submittedName>
</protein>
<evidence type="ECO:0000313" key="1">
    <source>
        <dbReference type="EMBL" id="MFD2417486.1"/>
    </source>
</evidence>